<dbReference type="AlphaFoldDB" id="A0A3G4VAF3"/>
<evidence type="ECO:0000313" key="6">
    <source>
        <dbReference type="EMBL" id="AYV20562.1"/>
    </source>
</evidence>
<dbReference type="InterPro" id="IPR050189">
    <property type="entry name" value="MFS_Efflux_Transporters"/>
</dbReference>
<dbReference type="GeneID" id="64086864"/>
<sequence>MLKHFVSPARTIDSKALIIAAMMLVMFAPNAFNFLPFMLGGAAEVMSLNDAQIESIAMYELLATALSSLLFSLLLIRRTNWRYIGYLAALALIVGNYLSMTAQDFDSFILSRLIAGSGQGIGYSLGLVGMSVTRHPGRNFGYMIAALNVWLITWFILIPELMATYGLNALYQFFMFASALCLVAFWFYPDNGRLDKDLEISEGSQSKVDKKTFVVPMIWVGGAFLVYSLSLGIIYPYIEIIGDDMQASTEDVGLVLAVGSVMAVVGGILTAVVDKKYSHTTIIVSLSIINAAVCFGMASTNDTTSFLGFSAFYIMLWNMMYARYYTALATTDKSGYFSSYGPEIGTVGLALGPIVAQSATATGDFQGQVGVGAICIVVATVMVFIGLGKSKLIERSLATSTDSSHQKA</sequence>
<dbReference type="EMBL" id="CP033577">
    <property type="protein sequence ID" value="AYV20562.1"/>
    <property type="molecule type" value="Genomic_DNA"/>
</dbReference>
<keyword evidence="3" id="KW-0812">Transmembrane</keyword>
<dbReference type="GO" id="GO:0005886">
    <property type="term" value="C:plasma membrane"/>
    <property type="evidence" value="ECO:0007669"/>
    <property type="project" value="UniProtKB-SubCell"/>
</dbReference>
<dbReference type="InterPro" id="IPR011701">
    <property type="entry name" value="MFS"/>
</dbReference>
<keyword evidence="2" id="KW-1003">Cell membrane</keyword>
<dbReference type="PANTHER" id="PTHR43124:SF10">
    <property type="entry name" value="PURINE EFFLUX PUMP PBUE"/>
    <property type="match status" value="1"/>
</dbReference>
<keyword evidence="4" id="KW-1133">Transmembrane helix</keyword>
<evidence type="ECO:0000256" key="1">
    <source>
        <dbReference type="ARBA" id="ARBA00004651"/>
    </source>
</evidence>
<protein>
    <submittedName>
        <fullName evidence="6">MFS transporter</fullName>
    </submittedName>
</protein>
<dbReference type="InterPro" id="IPR036259">
    <property type="entry name" value="MFS_trans_sf"/>
</dbReference>
<dbReference type="Pfam" id="PF07690">
    <property type="entry name" value="MFS_1"/>
    <property type="match status" value="1"/>
</dbReference>
<dbReference type="RefSeq" id="WP_124940088.1">
    <property type="nucleotide sequence ID" value="NZ_CP033577.1"/>
</dbReference>
<comment type="subcellular location">
    <subcellularLocation>
        <location evidence="1">Cell membrane</location>
        <topology evidence="1">Multi-pass membrane protein</topology>
    </subcellularLocation>
</comment>
<organism evidence="6 7">
    <name type="scientific">Vibrio mediterranei</name>
    <dbReference type="NCBI Taxonomy" id="689"/>
    <lineage>
        <taxon>Bacteria</taxon>
        <taxon>Pseudomonadati</taxon>
        <taxon>Pseudomonadota</taxon>
        <taxon>Gammaproteobacteria</taxon>
        <taxon>Vibrionales</taxon>
        <taxon>Vibrionaceae</taxon>
        <taxon>Vibrio</taxon>
    </lineage>
</organism>
<proteinExistence type="predicted"/>
<dbReference type="PANTHER" id="PTHR43124">
    <property type="entry name" value="PURINE EFFLUX PUMP PBUE"/>
    <property type="match status" value="1"/>
</dbReference>
<keyword evidence="5" id="KW-0472">Membrane</keyword>
<dbReference type="Gene3D" id="1.20.1250.20">
    <property type="entry name" value="MFS general substrate transporter like domains"/>
    <property type="match status" value="1"/>
</dbReference>
<accession>A0A3G4VAF3</accession>
<dbReference type="GO" id="GO:0022857">
    <property type="term" value="F:transmembrane transporter activity"/>
    <property type="evidence" value="ECO:0007669"/>
    <property type="project" value="InterPro"/>
</dbReference>
<evidence type="ECO:0000256" key="5">
    <source>
        <dbReference type="ARBA" id="ARBA00023136"/>
    </source>
</evidence>
<evidence type="ECO:0000313" key="7">
    <source>
        <dbReference type="Proteomes" id="UP000279760"/>
    </source>
</evidence>
<gene>
    <name evidence="6" type="ORF">ECB94_04250</name>
</gene>
<dbReference type="SUPFAM" id="SSF103473">
    <property type="entry name" value="MFS general substrate transporter"/>
    <property type="match status" value="1"/>
</dbReference>
<evidence type="ECO:0000256" key="4">
    <source>
        <dbReference type="ARBA" id="ARBA00022989"/>
    </source>
</evidence>
<dbReference type="Proteomes" id="UP000279760">
    <property type="component" value="Chromosome 1"/>
</dbReference>
<evidence type="ECO:0000256" key="3">
    <source>
        <dbReference type="ARBA" id="ARBA00022692"/>
    </source>
</evidence>
<reference evidence="6 7" key="1">
    <citation type="submission" date="2018-11" db="EMBL/GenBank/DDBJ databases">
        <title>Complete Genome Sequence of Vbrio mediterranei 117-T6: a Potential Pathogen Bacteria Isolated from the Conchocelis of Pyropia.</title>
        <authorList>
            <person name="Liu Q."/>
        </authorList>
    </citation>
    <scope>NUCLEOTIDE SEQUENCE [LARGE SCALE GENOMIC DNA]</scope>
    <source>
        <strain evidence="6 7">117-T6</strain>
    </source>
</reference>
<evidence type="ECO:0000256" key="2">
    <source>
        <dbReference type="ARBA" id="ARBA00022475"/>
    </source>
</evidence>
<name>A0A3G4VAF3_9VIBR</name>